<evidence type="ECO:0000313" key="3">
    <source>
        <dbReference type="Proteomes" id="UP000315395"/>
    </source>
</evidence>
<dbReference type="InterPro" id="IPR036390">
    <property type="entry name" value="WH_DNA-bd_sf"/>
</dbReference>
<dbReference type="InterPro" id="IPR036388">
    <property type="entry name" value="WH-like_DNA-bd_sf"/>
</dbReference>
<dbReference type="OrthoDB" id="122286at2"/>
<name>A0A516G6T7_9MICO</name>
<dbReference type="PANTHER" id="PTHR33169:SF14">
    <property type="entry name" value="TRANSCRIPTIONAL REGULATOR RV3488"/>
    <property type="match status" value="1"/>
</dbReference>
<dbReference type="AlphaFoldDB" id="A0A516G6T7"/>
<dbReference type="PANTHER" id="PTHR33169">
    <property type="entry name" value="PADR-FAMILY TRANSCRIPTIONAL REGULATOR"/>
    <property type="match status" value="1"/>
</dbReference>
<reference evidence="2 3" key="1">
    <citation type="submission" date="2019-07" db="EMBL/GenBank/DDBJ databases">
        <title>complete genome sequencing of Ornithinimicrobium sp. H23M54.</title>
        <authorList>
            <person name="Bae J.-W."/>
            <person name="Lee S.-Y."/>
        </authorList>
    </citation>
    <scope>NUCLEOTIDE SEQUENCE [LARGE SCALE GENOMIC DNA]</scope>
    <source>
        <strain evidence="2 3">H23M54</strain>
    </source>
</reference>
<dbReference type="InterPro" id="IPR052509">
    <property type="entry name" value="Metal_resp_DNA-bind_regulator"/>
</dbReference>
<feature type="domain" description="Transcription regulator PadR N-terminal" evidence="1">
    <location>
        <begin position="21"/>
        <end position="92"/>
    </location>
</feature>
<dbReference type="Proteomes" id="UP000315395">
    <property type="component" value="Chromosome"/>
</dbReference>
<dbReference type="InterPro" id="IPR005149">
    <property type="entry name" value="Tscrpt_reg_PadR_N"/>
</dbReference>
<protein>
    <submittedName>
        <fullName evidence="2">PadR family transcriptional regulator</fullName>
    </submittedName>
</protein>
<evidence type="ECO:0000259" key="1">
    <source>
        <dbReference type="Pfam" id="PF03551"/>
    </source>
</evidence>
<gene>
    <name evidence="2" type="ORF">FNH13_01935</name>
</gene>
<organism evidence="2 3">
    <name type="scientific">Ornithinimicrobium ciconiae</name>
    <dbReference type="NCBI Taxonomy" id="2594265"/>
    <lineage>
        <taxon>Bacteria</taxon>
        <taxon>Bacillati</taxon>
        <taxon>Actinomycetota</taxon>
        <taxon>Actinomycetes</taxon>
        <taxon>Micrococcales</taxon>
        <taxon>Ornithinimicrobiaceae</taxon>
        <taxon>Ornithinimicrobium</taxon>
    </lineage>
</organism>
<dbReference type="KEGG" id="orz:FNH13_01935"/>
<dbReference type="SUPFAM" id="SSF46785">
    <property type="entry name" value="Winged helix' DNA-binding domain"/>
    <property type="match status" value="1"/>
</dbReference>
<sequence>MVPGDSAILTHLRRGALEYCVLAMLRGGPTYGFEIARHLTRDGVLMGSEGTLYPLLSRLRKAGLVDTTWQESPSGPPRRYYALTDSGSRALEDFTRTWQPFRDAVDAALSEGAAP</sequence>
<dbReference type="Gene3D" id="1.10.10.10">
    <property type="entry name" value="Winged helix-like DNA-binding domain superfamily/Winged helix DNA-binding domain"/>
    <property type="match status" value="1"/>
</dbReference>
<keyword evidence="3" id="KW-1185">Reference proteome</keyword>
<dbReference type="EMBL" id="CP041616">
    <property type="protein sequence ID" value="QDO87241.1"/>
    <property type="molecule type" value="Genomic_DNA"/>
</dbReference>
<dbReference type="Pfam" id="PF03551">
    <property type="entry name" value="PadR"/>
    <property type="match status" value="1"/>
</dbReference>
<evidence type="ECO:0000313" key="2">
    <source>
        <dbReference type="EMBL" id="QDO87241.1"/>
    </source>
</evidence>
<proteinExistence type="predicted"/>
<accession>A0A516G6T7</accession>